<proteinExistence type="inferred from homology"/>
<keyword evidence="3" id="KW-0378">Hydrolase</keyword>
<evidence type="ECO:0000256" key="1">
    <source>
        <dbReference type="ARBA" id="ARBA00022649"/>
    </source>
</evidence>
<dbReference type="InterPro" id="IPR008201">
    <property type="entry name" value="HepT-like"/>
</dbReference>
<dbReference type="AlphaFoldDB" id="A0A933GM14"/>
<evidence type="ECO:0000256" key="3">
    <source>
        <dbReference type="ARBA" id="ARBA00022801"/>
    </source>
</evidence>
<name>A0A933GM14_UNCTE</name>
<dbReference type="Gene3D" id="1.20.120.580">
    <property type="entry name" value="bsu32300-like"/>
    <property type="match status" value="1"/>
</dbReference>
<evidence type="ECO:0000256" key="2">
    <source>
        <dbReference type="ARBA" id="ARBA00022722"/>
    </source>
</evidence>
<sequence>MVKAVGFRNLIAPEYGKIELRQVFEIAQENVEDLDAYLKAVFKKLGLVE</sequence>
<keyword evidence="2" id="KW-0540">Nuclease</keyword>
<evidence type="ECO:0000313" key="5">
    <source>
        <dbReference type="EMBL" id="MBI4596388.1"/>
    </source>
</evidence>
<comment type="similarity">
    <text evidence="4">Belongs to the HepT RNase toxin family.</text>
</comment>
<keyword evidence="1" id="KW-1277">Toxin-antitoxin system</keyword>
<comment type="caution">
    <text evidence="5">The sequence shown here is derived from an EMBL/GenBank/DDBJ whole genome shotgun (WGS) entry which is preliminary data.</text>
</comment>
<gene>
    <name evidence="5" type="ORF">HY730_08445</name>
</gene>
<protein>
    <submittedName>
        <fullName evidence="5">DUF86 domain-containing protein</fullName>
    </submittedName>
</protein>
<dbReference type="GO" id="GO:0110001">
    <property type="term" value="C:toxin-antitoxin complex"/>
    <property type="evidence" value="ECO:0007669"/>
    <property type="project" value="InterPro"/>
</dbReference>
<dbReference type="Proteomes" id="UP000772181">
    <property type="component" value="Unassembled WGS sequence"/>
</dbReference>
<evidence type="ECO:0000313" key="6">
    <source>
        <dbReference type="Proteomes" id="UP000772181"/>
    </source>
</evidence>
<organism evidence="5 6">
    <name type="scientific">Tectimicrobiota bacterium</name>
    <dbReference type="NCBI Taxonomy" id="2528274"/>
    <lineage>
        <taxon>Bacteria</taxon>
        <taxon>Pseudomonadati</taxon>
        <taxon>Nitrospinota/Tectimicrobiota group</taxon>
        <taxon>Candidatus Tectimicrobiota</taxon>
    </lineage>
</organism>
<dbReference type="InterPro" id="IPR037038">
    <property type="entry name" value="HepT-like_sf"/>
</dbReference>
<dbReference type="EMBL" id="JACQWF010000372">
    <property type="protein sequence ID" value="MBI4596388.1"/>
    <property type="molecule type" value="Genomic_DNA"/>
</dbReference>
<reference evidence="5" key="1">
    <citation type="submission" date="2020-07" db="EMBL/GenBank/DDBJ databases">
        <title>Huge and variable diversity of episymbiotic CPR bacteria and DPANN archaea in groundwater ecosystems.</title>
        <authorList>
            <person name="He C.Y."/>
            <person name="Keren R."/>
            <person name="Whittaker M."/>
            <person name="Farag I.F."/>
            <person name="Doudna J."/>
            <person name="Cate J.H.D."/>
            <person name="Banfield J.F."/>
        </authorList>
    </citation>
    <scope>NUCLEOTIDE SEQUENCE</scope>
    <source>
        <strain evidence="5">NC_groundwater_1482_Ag_S-0.65um_47_24</strain>
    </source>
</reference>
<accession>A0A933GM14</accession>
<dbReference type="GO" id="GO:0004540">
    <property type="term" value="F:RNA nuclease activity"/>
    <property type="evidence" value="ECO:0007669"/>
    <property type="project" value="InterPro"/>
</dbReference>
<dbReference type="Pfam" id="PF01934">
    <property type="entry name" value="HepT-like"/>
    <property type="match status" value="1"/>
</dbReference>
<dbReference type="GO" id="GO:0016787">
    <property type="term" value="F:hydrolase activity"/>
    <property type="evidence" value="ECO:0007669"/>
    <property type="project" value="UniProtKB-KW"/>
</dbReference>
<evidence type="ECO:0000256" key="4">
    <source>
        <dbReference type="ARBA" id="ARBA00024207"/>
    </source>
</evidence>